<keyword evidence="4" id="KW-0808">Transferase</keyword>
<dbReference type="EC" id="2.7.7.6" evidence="2"/>
<dbReference type="EMBL" id="MUJZ01027648">
    <property type="protein sequence ID" value="OTF78494.1"/>
    <property type="molecule type" value="Genomic_DNA"/>
</dbReference>
<reference evidence="8 9" key="1">
    <citation type="submission" date="2017-03" db="EMBL/GenBank/DDBJ databases">
        <title>Genome Survey of Euroglyphus maynei.</title>
        <authorList>
            <person name="Arlian L.G."/>
            <person name="Morgan M.S."/>
            <person name="Rider S.D."/>
        </authorList>
    </citation>
    <scope>NUCLEOTIDE SEQUENCE [LARGE SCALE GENOMIC DNA]</scope>
    <source>
        <strain evidence="8">Arlian Lab</strain>
        <tissue evidence="8">Whole body</tissue>
    </source>
</reference>
<dbReference type="OrthoDB" id="35661at2759"/>
<dbReference type="PANTHER" id="PTHR19376">
    <property type="entry name" value="DNA-DIRECTED RNA POLYMERASE"/>
    <property type="match status" value="1"/>
</dbReference>
<sequence>QLKELVCKGNNQYPGAKYIIRDNGERIDLRFHPRPSDLHLEFGYKVERHIRNGDVIVFNRQPTLHKMSMMGHKIRVLPWSTFRFNLSVTTPYNADFDGDEMNL</sequence>
<dbReference type="InterPro" id="IPR000722">
    <property type="entry name" value="RNA_pol_asu"/>
</dbReference>
<dbReference type="Gene3D" id="2.40.40.20">
    <property type="match status" value="1"/>
</dbReference>
<name>A0A1Y3BEP3_EURMA</name>
<keyword evidence="3" id="KW-0240">DNA-directed RNA polymerase</keyword>
<dbReference type="Gene3D" id="3.30.1490.180">
    <property type="entry name" value="RNA polymerase ii"/>
    <property type="match status" value="1"/>
</dbReference>
<evidence type="ECO:0000256" key="5">
    <source>
        <dbReference type="ARBA" id="ARBA00022695"/>
    </source>
</evidence>
<keyword evidence="9" id="KW-1185">Reference proteome</keyword>
<dbReference type="SMART" id="SM00663">
    <property type="entry name" value="RPOLA_N"/>
    <property type="match status" value="1"/>
</dbReference>
<dbReference type="InterPro" id="IPR006592">
    <property type="entry name" value="RNA_pol_N"/>
</dbReference>
<dbReference type="SMR" id="A0A1Y3BEP3"/>
<comment type="similarity">
    <text evidence="1">Belongs to the RNA polymerase beta' chain family.</text>
</comment>
<feature type="non-terminal residue" evidence="8">
    <location>
        <position position="103"/>
    </location>
</feature>
<evidence type="ECO:0000259" key="7">
    <source>
        <dbReference type="SMART" id="SM00663"/>
    </source>
</evidence>
<proteinExistence type="inferred from homology"/>
<dbReference type="GO" id="GO:0005665">
    <property type="term" value="C:RNA polymerase II, core complex"/>
    <property type="evidence" value="ECO:0007669"/>
    <property type="project" value="TreeGrafter"/>
</dbReference>
<evidence type="ECO:0000256" key="2">
    <source>
        <dbReference type="ARBA" id="ARBA00012418"/>
    </source>
</evidence>
<evidence type="ECO:0000313" key="8">
    <source>
        <dbReference type="EMBL" id="OTF78494.1"/>
    </source>
</evidence>
<dbReference type="GO" id="GO:0003899">
    <property type="term" value="F:DNA-directed RNA polymerase activity"/>
    <property type="evidence" value="ECO:0007669"/>
    <property type="project" value="UniProtKB-EC"/>
</dbReference>
<evidence type="ECO:0000256" key="6">
    <source>
        <dbReference type="ARBA" id="ARBA00023163"/>
    </source>
</evidence>
<dbReference type="Pfam" id="PF00623">
    <property type="entry name" value="RNA_pol_Rpb1_2"/>
    <property type="match status" value="1"/>
</dbReference>
<dbReference type="GO" id="GO:0006351">
    <property type="term" value="P:DNA-templated transcription"/>
    <property type="evidence" value="ECO:0007669"/>
    <property type="project" value="InterPro"/>
</dbReference>
<accession>A0A1Y3BEP3</accession>
<feature type="domain" description="RNA polymerase N-terminal" evidence="7">
    <location>
        <begin position="1"/>
        <end position="103"/>
    </location>
</feature>
<protein>
    <recommendedName>
        <fullName evidence="2">DNA-directed RNA polymerase</fullName>
        <ecNumber evidence="2">2.7.7.6</ecNumber>
    </recommendedName>
</protein>
<dbReference type="PANTHER" id="PTHR19376:SF37">
    <property type="entry name" value="DNA-DIRECTED RNA POLYMERASE II SUBUNIT RPB1"/>
    <property type="match status" value="1"/>
</dbReference>
<comment type="caution">
    <text evidence="8">The sequence shown here is derived from an EMBL/GenBank/DDBJ whole genome shotgun (WGS) entry which is preliminary data.</text>
</comment>
<gene>
    <name evidence="8" type="ORF">BLA29_014113</name>
</gene>
<feature type="non-terminal residue" evidence="8">
    <location>
        <position position="1"/>
    </location>
</feature>
<evidence type="ECO:0000313" key="9">
    <source>
        <dbReference type="Proteomes" id="UP000194236"/>
    </source>
</evidence>
<organism evidence="8 9">
    <name type="scientific">Euroglyphus maynei</name>
    <name type="common">Mayne's house dust mite</name>
    <dbReference type="NCBI Taxonomy" id="6958"/>
    <lineage>
        <taxon>Eukaryota</taxon>
        <taxon>Metazoa</taxon>
        <taxon>Ecdysozoa</taxon>
        <taxon>Arthropoda</taxon>
        <taxon>Chelicerata</taxon>
        <taxon>Arachnida</taxon>
        <taxon>Acari</taxon>
        <taxon>Acariformes</taxon>
        <taxon>Sarcoptiformes</taxon>
        <taxon>Astigmata</taxon>
        <taxon>Psoroptidia</taxon>
        <taxon>Analgoidea</taxon>
        <taxon>Pyroglyphidae</taxon>
        <taxon>Pyroglyphinae</taxon>
        <taxon>Euroglyphus</taxon>
    </lineage>
</organism>
<evidence type="ECO:0000256" key="4">
    <source>
        <dbReference type="ARBA" id="ARBA00022679"/>
    </source>
</evidence>
<dbReference type="AlphaFoldDB" id="A0A1Y3BEP3"/>
<dbReference type="SUPFAM" id="SSF64484">
    <property type="entry name" value="beta and beta-prime subunits of DNA dependent RNA-polymerase"/>
    <property type="match status" value="1"/>
</dbReference>
<dbReference type="GO" id="GO:0003677">
    <property type="term" value="F:DNA binding"/>
    <property type="evidence" value="ECO:0007669"/>
    <property type="project" value="InterPro"/>
</dbReference>
<keyword evidence="6" id="KW-0804">Transcription</keyword>
<evidence type="ECO:0000256" key="3">
    <source>
        <dbReference type="ARBA" id="ARBA00022478"/>
    </source>
</evidence>
<evidence type="ECO:0000256" key="1">
    <source>
        <dbReference type="ARBA" id="ARBA00006460"/>
    </source>
</evidence>
<dbReference type="FunFam" id="2.40.40.20:FF:000019">
    <property type="entry name" value="DNA-directed RNA polymerase II subunit RPB1"/>
    <property type="match status" value="1"/>
</dbReference>
<dbReference type="InterPro" id="IPR045867">
    <property type="entry name" value="DNA-dir_RpoC_beta_prime"/>
</dbReference>
<dbReference type="Proteomes" id="UP000194236">
    <property type="component" value="Unassembled WGS sequence"/>
</dbReference>
<keyword evidence="5" id="KW-0548">Nucleotidyltransferase</keyword>